<dbReference type="PANTHER" id="PTHR13812:SF19">
    <property type="entry name" value="KETIMINE REDUCTASE MU-CRYSTALLIN"/>
    <property type="match status" value="1"/>
</dbReference>
<dbReference type="Proteomes" id="UP001156694">
    <property type="component" value="Unassembled WGS sequence"/>
</dbReference>
<dbReference type="InterPro" id="IPR036291">
    <property type="entry name" value="NAD(P)-bd_dom_sf"/>
</dbReference>
<name>A0ABQ5VY51_9RHOB</name>
<dbReference type="Gene3D" id="3.30.1780.10">
    <property type="entry name" value="ornithine cyclodeaminase, domain 1"/>
    <property type="match status" value="1"/>
</dbReference>
<dbReference type="PIRSF" id="PIRSF001439">
    <property type="entry name" value="CryM"/>
    <property type="match status" value="1"/>
</dbReference>
<dbReference type="Pfam" id="PF02423">
    <property type="entry name" value="OCD_Mu_crystall"/>
    <property type="match status" value="1"/>
</dbReference>
<proteinExistence type="predicted"/>
<evidence type="ECO:0000313" key="1">
    <source>
        <dbReference type="EMBL" id="GLQ36190.1"/>
    </source>
</evidence>
<dbReference type="InterPro" id="IPR003462">
    <property type="entry name" value="ODC_Mu_crystall"/>
</dbReference>
<gene>
    <name evidence="1" type="ORF">GCM10007939_24740</name>
</gene>
<dbReference type="InterPro" id="IPR023401">
    <property type="entry name" value="ODC_N"/>
</dbReference>
<protein>
    <submittedName>
        <fullName evidence="1">Ornithine cyclodeaminase</fullName>
    </submittedName>
</protein>
<dbReference type="RefSeq" id="WP_284379793.1">
    <property type="nucleotide sequence ID" value="NZ_BSNN01000008.1"/>
</dbReference>
<organism evidence="1 2">
    <name type="scientific">Amylibacter marinus</name>
    <dbReference type="NCBI Taxonomy" id="1475483"/>
    <lineage>
        <taxon>Bacteria</taxon>
        <taxon>Pseudomonadati</taxon>
        <taxon>Pseudomonadota</taxon>
        <taxon>Alphaproteobacteria</taxon>
        <taxon>Rhodobacterales</taxon>
        <taxon>Paracoccaceae</taxon>
        <taxon>Amylibacter</taxon>
    </lineage>
</organism>
<keyword evidence="2" id="KW-1185">Reference proteome</keyword>
<dbReference type="SUPFAM" id="SSF51735">
    <property type="entry name" value="NAD(P)-binding Rossmann-fold domains"/>
    <property type="match status" value="1"/>
</dbReference>
<evidence type="ECO:0000313" key="2">
    <source>
        <dbReference type="Proteomes" id="UP001156694"/>
    </source>
</evidence>
<comment type="caution">
    <text evidence="1">The sequence shown here is derived from an EMBL/GenBank/DDBJ whole genome shotgun (WGS) entry which is preliminary data.</text>
</comment>
<dbReference type="PANTHER" id="PTHR13812">
    <property type="entry name" value="KETIMINE REDUCTASE MU-CRYSTALLIN"/>
    <property type="match status" value="1"/>
</dbReference>
<reference evidence="2" key="1">
    <citation type="journal article" date="2019" name="Int. J. Syst. Evol. Microbiol.">
        <title>The Global Catalogue of Microorganisms (GCM) 10K type strain sequencing project: providing services to taxonomists for standard genome sequencing and annotation.</title>
        <authorList>
            <consortium name="The Broad Institute Genomics Platform"/>
            <consortium name="The Broad Institute Genome Sequencing Center for Infectious Disease"/>
            <person name="Wu L."/>
            <person name="Ma J."/>
        </authorList>
    </citation>
    <scope>NUCLEOTIDE SEQUENCE [LARGE SCALE GENOMIC DNA]</scope>
    <source>
        <strain evidence="2">NBRC 110140</strain>
    </source>
</reference>
<accession>A0ABQ5VY51</accession>
<dbReference type="EMBL" id="BSNN01000008">
    <property type="protein sequence ID" value="GLQ36190.1"/>
    <property type="molecule type" value="Genomic_DNA"/>
</dbReference>
<sequence length="308" mass="33008">MKFITRETFGPVTDWSVFTKAIDAGHALPKAEVEDVFLGPPGNTLLSRAAHIKGIGFGVKSVTVIAENTQRDLPSVQGGMIVFDEQTGTPTALIDSALITDIKTAADSVLGARYLARPDAKHMVVLGAGSVAGNVIAAYRQMFPDIERFTLWNRTHAKAQALAETLQSKGLPVSVTRDVSEAVSNADIVTCATMSIDPVLKGKWLRPGTHVDLIGAFRADMREADDDVLTRGQIYVDSRDTTLAHIGELKIPLDTGVITTADILADLYQLKATGPKDRHPDSITVFKNGGGAHLDLMIANAILQLKAE</sequence>
<dbReference type="Gene3D" id="3.40.50.720">
    <property type="entry name" value="NAD(P)-binding Rossmann-like Domain"/>
    <property type="match status" value="1"/>
</dbReference>